<protein>
    <submittedName>
        <fullName evidence="1">Uncharacterized protein</fullName>
    </submittedName>
</protein>
<dbReference type="Proteomes" id="UP000019248">
    <property type="component" value="Unassembled WGS sequence"/>
</dbReference>
<proteinExistence type="predicted"/>
<evidence type="ECO:0000313" key="1">
    <source>
        <dbReference type="EMBL" id="EUJ43394.1"/>
    </source>
</evidence>
<gene>
    <name evidence="1" type="ORF">PRIP_13789</name>
</gene>
<reference evidence="1 2" key="1">
    <citation type="journal article" date="2014" name="Int. J. Syst. Evol. Microbiol.">
        <title>Listeria floridensis sp. nov., Listeria aquatica sp. nov., Listeria cornellensis sp. nov., Listeria riparia sp. nov. and Listeria grandensis sp. nov., from agricultural and natural environments.</title>
        <authorList>
            <person name="den Bakker H.C."/>
            <person name="Warchocki S."/>
            <person name="Wright E.M."/>
            <person name="Allred A.F."/>
            <person name="Ahlstrom C."/>
            <person name="Manuel C.S."/>
            <person name="Stasiewicz M.J."/>
            <person name="Burrell A."/>
            <person name="Roof S."/>
            <person name="Strawn L."/>
            <person name="Fortes E.D."/>
            <person name="Nightingale K.K."/>
            <person name="Kephart D."/>
            <person name="Wiedmann M."/>
        </authorList>
    </citation>
    <scope>NUCLEOTIDE SEQUENCE [LARGE SCALE GENOMIC DNA]</scope>
    <source>
        <strain evidence="1 2">FSL S10-1204</strain>
    </source>
</reference>
<name>W7CUR9_9LIST</name>
<comment type="caution">
    <text evidence="1">The sequence shown here is derived from an EMBL/GenBank/DDBJ whole genome shotgun (WGS) entry which is preliminary data.</text>
</comment>
<dbReference type="EMBL" id="AODL01000025">
    <property type="protein sequence ID" value="EUJ43394.1"/>
    <property type="molecule type" value="Genomic_DNA"/>
</dbReference>
<sequence>MEGIAGQLHISRRIAFRMKDKIIHAITDSFGEW</sequence>
<organism evidence="1 2">
    <name type="scientific">Listeria riparia FSL S10-1204</name>
    <dbReference type="NCBI Taxonomy" id="1265816"/>
    <lineage>
        <taxon>Bacteria</taxon>
        <taxon>Bacillati</taxon>
        <taxon>Bacillota</taxon>
        <taxon>Bacilli</taxon>
        <taxon>Bacillales</taxon>
        <taxon>Listeriaceae</taxon>
        <taxon>Listeria</taxon>
    </lineage>
</organism>
<dbReference type="AlphaFoldDB" id="W7CUR9"/>
<keyword evidence="2" id="KW-1185">Reference proteome</keyword>
<evidence type="ECO:0000313" key="2">
    <source>
        <dbReference type="Proteomes" id="UP000019248"/>
    </source>
</evidence>
<accession>W7CUR9</accession>